<proteinExistence type="predicted"/>
<dbReference type="AlphaFoldDB" id="K3YER6"/>
<evidence type="ECO:0000313" key="2">
    <source>
        <dbReference type="EnsemblPlants" id="KQK98588"/>
    </source>
</evidence>
<organism evidence="2 3">
    <name type="scientific">Setaria italica</name>
    <name type="common">Foxtail millet</name>
    <name type="synonym">Panicum italicum</name>
    <dbReference type="NCBI Taxonomy" id="4555"/>
    <lineage>
        <taxon>Eukaryota</taxon>
        <taxon>Viridiplantae</taxon>
        <taxon>Streptophyta</taxon>
        <taxon>Embryophyta</taxon>
        <taxon>Tracheophyta</taxon>
        <taxon>Spermatophyta</taxon>
        <taxon>Magnoliopsida</taxon>
        <taxon>Liliopsida</taxon>
        <taxon>Poales</taxon>
        <taxon>Poaceae</taxon>
        <taxon>PACMAD clade</taxon>
        <taxon>Panicoideae</taxon>
        <taxon>Panicodae</taxon>
        <taxon>Paniceae</taxon>
        <taxon>Cenchrinae</taxon>
        <taxon>Setaria</taxon>
    </lineage>
</organism>
<sequence length="202" mass="22834">MQIPIIKPFSKRILAPPVIPPIPHKTPRQYKGKEKAEEINNKAVESATKQYRNGGSLSTPQQKQTGAIESKRKSKRIANKPKTDLSMQEQATQLLMKKGLNGRARRKVVKDLVEEHSCTIVCLQETKVEIIDEFVVRETLGSQFARSYTYLLAQPTRGGILLAVHEDYYYLSHSKPKNNTLTAKLEATTTPISWWITGVYCP</sequence>
<dbReference type="EnsemblPlants" id="KQK98588">
    <property type="protein sequence ID" value="KQK98588"/>
    <property type="gene ID" value="SETIT_012733mg"/>
</dbReference>
<dbReference type="Proteomes" id="UP000004995">
    <property type="component" value="Unassembled WGS sequence"/>
</dbReference>
<feature type="compositionally biased region" description="Polar residues" evidence="1">
    <location>
        <begin position="47"/>
        <end position="67"/>
    </location>
</feature>
<name>K3YER6_SETIT</name>
<feature type="compositionally biased region" description="Basic and acidic residues" evidence="1">
    <location>
        <begin position="31"/>
        <end position="40"/>
    </location>
</feature>
<dbReference type="GO" id="GO:0005634">
    <property type="term" value="C:nucleus"/>
    <property type="evidence" value="ECO:0000318"/>
    <property type="project" value="GO_Central"/>
</dbReference>
<dbReference type="GO" id="GO:0006284">
    <property type="term" value="P:base-excision repair"/>
    <property type="evidence" value="ECO:0000318"/>
    <property type="project" value="GO_Central"/>
</dbReference>
<dbReference type="HOGENOM" id="CLU_1356719_0_0_1"/>
<keyword evidence="3" id="KW-1185">Reference proteome</keyword>
<feature type="region of interest" description="Disordered" evidence="1">
    <location>
        <begin position="17"/>
        <end position="87"/>
    </location>
</feature>
<dbReference type="InterPro" id="IPR036691">
    <property type="entry name" value="Endo/exonu/phosph_ase_sf"/>
</dbReference>
<evidence type="ECO:0000313" key="3">
    <source>
        <dbReference type="Proteomes" id="UP000004995"/>
    </source>
</evidence>
<dbReference type="GO" id="GO:0008311">
    <property type="term" value="F:double-stranded DNA 3'-5' DNA exonuclease activity"/>
    <property type="evidence" value="ECO:0000318"/>
    <property type="project" value="GO_Central"/>
</dbReference>
<reference evidence="3" key="1">
    <citation type="journal article" date="2012" name="Nat. Biotechnol.">
        <title>Reference genome sequence of the model plant Setaria.</title>
        <authorList>
            <person name="Bennetzen J.L."/>
            <person name="Schmutz J."/>
            <person name="Wang H."/>
            <person name="Percifield R."/>
            <person name="Hawkins J."/>
            <person name="Pontaroli A.C."/>
            <person name="Estep M."/>
            <person name="Feng L."/>
            <person name="Vaughn J.N."/>
            <person name="Grimwood J."/>
            <person name="Jenkins J."/>
            <person name="Barry K."/>
            <person name="Lindquist E."/>
            <person name="Hellsten U."/>
            <person name="Deshpande S."/>
            <person name="Wang X."/>
            <person name="Wu X."/>
            <person name="Mitros T."/>
            <person name="Triplett J."/>
            <person name="Yang X."/>
            <person name="Ye C.Y."/>
            <person name="Mauro-Herrera M."/>
            <person name="Wang L."/>
            <person name="Li P."/>
            <person name="Sharma M."/>
            <person name="Sharma R."/>
            <person name="Ronald P.C."/>
            <person name="Panaud O."/>
            <person name="Kellogg E.A."/>
            <person name="Brutnell T.P."/>
            <person name="Doust A.N."/>
            <person name="Tuskan G.A."/>
            <person name="Rokhsar D."/>
            <person name="Devos K.M."/>
        </authorList>
    </citation>
    <scope>NUCLEOTIDE SEQUENCE [LARGE SCALE GENOMIC DNA]</scope>
    <source>
        <strain evidence="3">cv. Yugu1</strain>
    </source>
</reference>
<dbReference type="Gene3D" id="3.60.10.10">
    <property type="entry name" value="Endonuclease/exonuclease/phosphatase"/>
    <property type="match status" value="1"/>
</dbReference>
<dbReference type="EMBL" id="AGNK02004485">
    <property type="status" value="NOT_ANNOTATED_CDS"/>
    <property type="molecule type" value="Genomic_DNA"/>
</dbReference>
<dbReference type="InParanoid" id="K3YER6"/>
<evidence type="ECO:0008006" key="4">
    <source>
        <dbReference type="Google" id="ProtNLM"/>
    </source>
</evidence>
<accession>K3YER6</accession>
<protein>
    <recommendedName>
        <fullName evidence="4">Endonuclease/exonuclease/phosphatase domain-containing protein</fullName>
    </recommendedName>
</protein>
<dbReference type="SUPFAM" id="SSF56219">
    <property type="entry name" value="DNase I-like"/>
    <property type="match status" value="1"/>
</dbReference>
<evidence type="ECO:0000256" key="1">
    <source>
        <dbReference type="SAM" id="MobiDB-lite"/>
    </source>
</evidence>
<dbReference type="GO" id="GO:0008081">
    <property type="term" value="F:phosphoric diester hydrolase activity"/>
    <property type="evidence" value="ECO:0000318"/>
    <property type="project" value="GO_Central"/>
</dbReference>
<reference evidence="2" key="2">
    <citation type="submission" date="2018-08" db="UniProtKB">
        <authorList>
            <consortium name="EnsemblPlants"/>
        </authorList>
    </citation>
    <scope>IDENTIFICATION</scope>
    <source>
        <strain evidence="2">Yugu1</strain>
    </source>
</reference>
<dbReference type="GO" id="GO:0003906">
    <property type="term" value="F:DNA-(apurinic or apyrimidinic site) endonuclease activity"/>
    <property type="evidence" value="ECO:0000318"/>
    <property type="project" value="GO_Central"/>
</dbReference>
<dbReference type="Gramene" id="KQK98588">
    <property type="protein sequence ID" value="KQK98588"/>
    <property type="gene ID" value="SETIT_012733mg"/>
</dbReference>